<dbReference type="OrthoDB" id="5243731at2"/>
<dbReference type="InterPro" id="IPR011051">
    <property type="entry name" value="RmlC_Cupin_sf"/>
</dbReference>
<dbReference type="HOGENOM" id="CLU_113984_0_0_11"/>
<protein>
    <submittedName>
        <fullName evidence="2">Cupin region</fullName>
    </submittedName>
</protein>
<dbReference type="EMBL" id="CP009110">
    <property type="protein sequence ID" value="AIJ26127.1"/>
    <property type="molecule type" value="Genomic_DNA"/>
</dbReference>
<dbReference type="InterPro" id="IPR013096">
    <property type="entry name" value="Cupin_2"/>
</dbReference>
<dbReference type="PATRIC" id="fig|1068978.7.peg.6484"/>
<dbReference type="Gene3D" id="2.60.120.10">
    <property type="entry name" value="Jelly Rolls"/>
    <property type="match status" value="1"/>
</dbReference>
<dbReference type="STRING" id="1068978.AMETH_6035"/>
<dbReference type="AlphaFoldDB" id="A0A076N7Z2"/>
<accession>A0A076N7Z2</accession>
<dbReference type="PANTHER" id="PTHR43346">
    <property type="entry name" value="LIGAND BINDING DOMAIN PROTEIN, PUTATIVE (AFU_ORTHOLOGUE AFUA_6G14370)-RELATED"/>
    <property type="match status" value="1"/>
</dbReference>
<reference evidence="2 3" key="1">
    <citation type="submission" date="2014-07" db="EMBL/GenBank/DDBJ databases">
        <title>Whole Genome Sequence of the Amycolatopsis methanolica 239.</title>
        <authorList>
            <person name="Tang B."/>
        </authorList>
    </citation>
    <scope>NUCLEOTIDE SEQUENCE [LARGE SCALE GENOMIC DNA]</scope>
    <source>
        <strain evidence="2 3">239</strain>
    </source>
</reference>
<dbReference type="eggNOG" id="COG0662">
    <property type="taxonomic scope" value="Bacteria"/>
</dbReference>
<dbReference type="Proteomes" id="UP000062973">
    <property type="component" value="Chromosome"/>
</dbReference>
<proteinExistence type="predicted"/>
<dbReference type="InterPro" id="IPR014710">
    <property type="entry name" value="RmlC-like_jellyroll"/>
</dbReference>
<dbReference type="PANTHER" id="PTHR43346:SF1">
    <property type="entry name" value="QUERCETIN 2,3-DIOXYGENASE-RELATED"/>
    <property type="match status" value="1"/>
</dbReference>
<dbReference type="InterPro" id="IPR052538">
    <property type="entry name" value="Flavonoid_dioxygenase-like"/>
</dbReference>
<dbReference type="RefSeq" id="WP_017984964.1">
    <property type="nucleotide sequence ID" value="NZ_AQUL01000001.1"/>
</dbReference>
<feature type="domain" description="Cupin type-2" evidence="1">
    <location>
        <begin position="77"/>
        <end position="146"/>
    </location>
</feature>
<dbReference type="Pfam" id="PF07883">
    <property type="entry name" value="Cupin_2"/>
    <property type="match status" value="1"/>
</dbReference>
<evidence type="ECO:0000259" key="1">
    <source>
        <dbReference type="Pfam" id="PF07883"/>
    </source>
</evidence>
<gene>
    <name evidence="2" type="ORF">AMETH_6035</name>
</gene>
<dbReference type="SUPFAM" id="SSF51182">
    <property type="entry name" value="RmlC-like cupins"/>
    <property type="match status" value="1"/>
</dbReference>
<dbReference type="KEGG" id="amq:AMETH_6035"/>
<evidence type="ECO:0000313" key="2">
    <source>
        <dbReference type="EMBL" id="AIJ26127.1"/>
    </source>
</evidence>
<name>A0A076N7Z2_AMYME</name>
<evidence type="ECO:0000313" key="3">
    <source>
        <dbReference type="Proteomes" id="UP000062973"/>
    </source>
</evidence>
<sequence>MGKAFHPRPPDVEKLSLQEIADTYTGRFRDKTADWDAFADARIDGYRRAQHRFIGAGGSGKVTDPTIIPARAFTLSIMFVPPGQGNAPHTHEVEEVFFVLQGHLEVFVEDEEGNRITRTLGPWETVACPPGVIHGYDNTSLEPVYFQVMLGKGNPELMGYADAEMLKNRDAHLTTQITA</sequence>
<keyword evidence="3" id="KW-1185">Reference proteome</keyword>
<dbReference type="CDD" id="cd02225">
    <property type="entry name" value="cupin_PA3510-like"/>
    <property type="match status" value="1"/>
</dbReference>
<organism evidence="2 3">
    <name type="scientific">Amycolatopsis methanolica 239</name>
    <dbReference type="NCBI Taxonomy" id="1068978"/>
    <lineage>
        <taxon>Bacteria</taxon>
        <taxon>Bacillati</taxon>
        <taxon>Actinomycetota</taxon>
        <taxon>Actinomycetes</taxon>
        <taxon>Pseudonocardiales</taxon>
        <taxon>Pseudonocardiaceae</taxon>
        <taxon>Amycolatopsis</taxon>
        <taxon>Amycolatopsis methanolica group</taxon>
    </lineage>
</organism>